<evidence type="ECO:0000313" key="2">
    <source>
        <dbReference type="EMBL" id="GHC59216.1"/>
    </source>
</evidence>
<accession>A0A918TTD3</accession>
<evidence type="ECO:0008006" key="4">
    <source>
        <dbReference type="Google" id="ProtNLM"/>
    </source>
</evidence>
<reference evidence="2" key="1">
    <citation type="journal article" date="2014" name="Int. J. Syst. Evol. Microbiol.">
        <title>Complete genome sequence of Corynebacterium casei LMG S-19264T (=DSM 44701T), isolated from a smear-ripened cheese.</title>
        <authorList>
            <consortium name="US DOE Joint Genome Institute (JGI-PGF)"/>
            <person name="Walter F."/>
            <person name="Albersmeier A."/>
            <person name="Kalinowski J."/>
            <person name="Ruckert C."/>
        </authorList>
    </citation>
    <scope>NUCLEOTIDE SEQUENCE</scope>
    <source>
        <strain evidence="2">KCTC 12988</strain>
    </source>
</reference>
<dbReference type="Proteomes" id="UP000644507">
    <property type="component" value="Unassembled WGS sequence"/>
</dbReference>
<sequence length="286" mass="30981">MMKRPFLCVSLLAFATSASIFAEEVKFMLKFEPGKSYITESQIEQASSMQMAGQNIDSKVSMKMVTSQVVSKSEEGLDIVQEIDSLKMDMLAAGMELKFDSENPGGGMLDAMISPMMKSKSTLTLDGDGKVVEVVAEVAPGMENMGMGEAEVTQSAREVFDLMPNKVISEGDSWKSTSNFPTGGMTEAPVPINYVLTFDSMVEKDGHKMAKVIIKGTIDDGDENLQVTSRELGGEMLFDPAIGQPREVMMNFDVEIGLPEGIEVAEGAAGKMPLVMKTVSKLKEIK</sequence>
<feature type="chain" id="PRO_5037435215" description="DUF5643 domain-containing protein" evidence="1">
    <location>
        <begin position="23"/>
        <end position="286"/>
    </location>
</feature>
<proteinExistence type="predicted"/>
<gene>
    <name evidence="2" type="ORF">GCM10007100_27910</name>
</gene>
<dbReference type="EMBL" id="BMXI01000012">
    <property type="protein sequence ID" value="GHC59216.1"/>
    <property type="molecule type" value="Genomic_DNA"/>
</dbReference>
<name>A0A918TTD3_9BACT</name>
<keyword evidence="3" id="KW-1185">Reference proteome</keyword>
<keyword evidence="1" id="KW-0732">Signal</keyword>
<dbReference type="AlphaFoldDB" id="A0A918TTD3"/>
<protein>
    <recommendedName>
        <fullName evidence="4">DUF5643 domain-containing protein</fullName>
    </recommendedName>
</protein>
<organism evidence="2 3">
    <name type="scientific">Roseibacillus persicicus</name>
    <dbReference type="NCBI Taxonomy" id="454148"/>
    <lineage>
        <taxon>Bacteria</taxon>
        <taxon>Pseudomonadati</taxon>
        <taxon>Verrucomicrobiota</taxon>
        <taxon>Verrucomicrobiia</taxon>
        <taxon>Verrucomicrobiales</taxon>
        <taxon>Verrucomicrobiaceae</taxon>
        <taxon>Roseibacillus</taxon>
    </lineage>
</organism>
<reference evidence="2" key="2">
    <citation type="submission" date="2020-09" db="EMBL/GenBank/DDBJ databases">
        <authorList>
            <person name="Sun Q."/>
            <person name="Kim S."/>
        </authorList>
    </citation>
    <scope>NUCLEOTIDE SEQUENCE</scope>
    <source>
        <strain evidence="2">KCTC 12988</strain>
    </source>
</reference>
<feature type="signal peptide" evidence="1">
    <location>
        <begin position="1"/>
        <end position="22"/>
    </location>
</feature>
<evidence type="ECO:0000256" key="1">
    <source>
        <dbReference type="SAM" id="SignalP"/>
    </source>
</evidence>
<evidence type="ECO:0000313" key="3">
    <source>
        <dbReference type="Proteomes" id="UP000644507"/>
    </source>
</evidence>
<comment type="caution">
    <text evidence="2">The sequence shown here is derived from an EMBL/GenBank/DDBJ whole genome shotgun (WGS) entry which is preliminary data.</text>
</comment>